<evidence type="ECO:0000256" key="8">
    <source>
        <dbReference type="SAM" id="MobiDB-lite"/>
    </source>
</evidence>
<dbReference type="PANTHER" id="PTHR45876">
    <property type="entry name" value="FI04035P"/>
    <property type="match status" value="1"/>
</dbReference>
<dbReference type="GO" id="GO:0005096">
    <property type="term" value="F:GTPase activator activity"/>
    <property type="evidence" value="ECO:0007669"/>
    <property type="project" value="UniProtKB-KW"/>
</dbReference>
<dbReference type="InterPro" id="IPR036020">
    <property type="entry name" value="WW_dom_sf"/>
</dbReference>
<evidence type="ECO:0000313" key="13">
    <source>
        <dbReference type="WBParaSite" id="PSAMB.scaffold406size52615.g5374.t1"/>
    </source>
</evidence>
<evidence type="ECO:0000256" key="5">
    <source>
        <dbReference type="ARBA" id="ARBA00022990"/>
    </source>
</evidence>
<feature type="compositionally biased region" description="Low complexity" evidence="8">
    <location>
        <begin position="183"/>
        <end position="195"/>
    </location>
</feature>
<dbReference type="Gene3D" id="1.10.555.10">
    <property type="entry name" value="Rho GTPase activation protein"/>
    <property type="match status" value="1"/>
</dbReference>
<evidence type="ECO:0000259" key="11">
    <source>
        <dbReference type="PROSITE" id="PS51016"/>
    </source>
</evidence>
<feature type="compositionally biased region" description="Low complexity" evidence="8">
    <location>
        <begin position="107"/>
        <end position="120"/>
    </location>
</feature>
<reference evidence="13" key="1">
    <citation type="submission" date="2022-11" db="UniProtKB">
        <authorList>
            <consortium name="WormBaseParasite"/>
        </authorList>
    </citation>
    <scope>IDENTIFICATION</scope>
</reference>
<dbReference type="InterPro" id="IPR000198">
    <property type="entry name" value="RhoGAP_dom"/>
</dbReference>
<keyword evidence="3" id="KW-0597">Phosphoprotein</keyword>
<feature type="region of interest" description="Disordered" evidence="8">
    <location>
        <begin position="90"/>
        <end position="241"/>
    </location>
</feature>
<feature type="region of interest" description="Disordered" evidence="8">
    <location>
        <begin position="644"/>
        <end position="705"/>
    </location>
</feature>
<dbReference type="AlphaFoldDB" id="A0A914WJT5"/>
<feature type="compositionally biased region" description="Polar residues" evidence="8">
    <location>
        <begin position="164"/>
        <end position="182"/>
    </location>
</feature>
<feature type="compositionally biased region" description="Polar residues" evidence="8">
    <location>
        <begin position="90"/>
        <end position="102"/>
    </location>
</feature>
<feature type="compositionally biased region" description="Basic residues" evidence="8">
    <location>
        <begin position="152"/>
        <end position="163"/>
    </location>
</feature>
<dbReference type="PROSITE" id="PS50020">
    <property type="entry name" value="WW_DOMAIN_2"/>
    <property type="match status" value="1"/>
</dbReference>
<accession>A0A914WJT5</accession>
<feature type="compositionally biased region" description="Low complexity" evidence="8">
    <location>
        <begin position="128"/>
        <end position="145"/>
    </location>
</feature>
<feature type="compositionally biased region" description="Low complexity" evidence="8">
    <location>
        <begin position="305"/>
        <end position="315"/>
    </location>
</feature>
<evidence type="ECO:0000259" key="9">
    <source>
        <dbReference type="PROSITE" id="PS50020"/>
    </source>
</evidence>
<keyword evidence="4" id="KW-0677">Repeat</keyword>
<dbReference type="Pfam" id="PF00784">
    <property type="entry name" value="MyTH4"/>
    <property type="match status" value="1"/>
</dbReference>
<name>A0A914WJT5_9BILA</name>
<dbReference type="PANTHER" id="PTHR45876:SF8">
    <property type="entry name" value="FI04035P"/>
    <property type="match status" value="1"/>
</dbReference>
<proteinExistence type="predicted"/>
<sequence length="1239" mass="136645">MTDVGIEWVEIVEPRTKEHMYANLTTGECAWEPPVGVRVKRTNDNQWWELFDANTGRFYYYNATTMKTVWHRPHNCDIIPLAKLQTLKQNTEAPPPTQNSMSVYDVPRSPSTGSHSSSRTYEYHSLASSGSSQQTVSCQTQTTPTASPKPNRGSKKHHQHKCSHTGSAGNLNKQNISCQTALSSTSRDSSRQRQCSKGHTQQHGTPQQRHRSIDAAVLADPPSSSRSRSESRDPDLDSLPDPLREAMLRLETDEIAADLQKYAASIERHDSRRSHKWSTSSSIPDAKFPVSPAVVDNKNDDSRQSFDSSSDQPSFARSFVAASPLQQKRPPMDPCGSPILGDFRHNSNVQASMVASSATLGKPVRSKTERHSSRGGSHDAAPLTNSTFRGAFAQNLSAEAKIVSTKRDARKGSVELPPDGALATDPANNVSSRRAAPNEAPQVKEARIVSTKAAPVTTATSTRNDSPAERQSPPVWTQRTEVAMIKSLDSGIKSSDSTVERSGAADQSSESPLEGNSSPMPPRARAGLKLSQRHKTPPPAGREPLSLAQPYQQIAAHLSFSQEHQQFVLPGRCRPDLAPSTHEGVSSDEEGVLGMDEDEVFADDEVDFGDHTPPSMSSQEDLTNAGRTALTAYSPVYYADVPPPDPTVGLRPPPYAVRTSPGSPFGHYHPPALGTRSPALRASGSSSTSSRSHASSGKPPPLAEAKQMSLGGLGALSSHKRRSDVDAIEPAVNGNYKAFGRGSSLDRQQHYPGDISPPSHRPQSMMVGPAPNEHQLPPNTATLQRPTAKHPPVSTASETPPTSAASTAVSVSRSASSLTRGSGGSTGQPALALYRGDPEMDQFAQENINRHKKGLFGKRQSVQTMLSWSREGIKNPLIMTNDKHVKKEACNMFKRVQAYMGDRKVKTGVSLEQLALDLCVRGWAKPPLRDEIIIQIVKQTTDNPRPESIRRGWELMAICLSFFPPSESFHAFLDNFIQRHCDPLLDIPEVPISHYAQHCARKLERIASSSNGWTGSSNSGRKALRKPSIDEVQEARIQIFNPSMFSNGLDEVMLIQRERFPERKLPWIQTTLSEMVLQLNGPRTEGIFRVPGDIDEVQATKMRMDRWLVPVVRDPHVPASLLKLWYRELAEPLVPHRFYDRSLQVSDDPIEACRLVEKMPTINRLVLAYLIRFLQVFIRPENIKETKMDSSNLAMVMAPNCLRCQSDDPRVMFDNTRREMAFIRTLMEHYDTSFMEGTL</sequence>
<evidence type="ECO:0000259" key="10">
    <source>
        <dbReference type="PROSITE" id="PS50238"/>
    </source>
</evidence>
<organism evidence="12 13">
    <name type="scientific">Plectus sambesii</name>
    <dbReference type="NCBI Taxonomy" id="2011161"/>
    <lineage>
        <taxon>Eukaryota</taxon>
        <taxon>Metazoa</taxon>
        <taxon>Ecdysozoa</taxon>
        <taxon>Nematoda</taxon>
        <taxon>Chromadorea</taxon>
        <taxon>Plectida</taxon>
        <taxon>Plectina</taxon>
        <taxon>Plectoidea</taxon>
        <taxon>Plectidae</taxon>
        <taxon>Plectus</taxon>
    </lineage>
</organism>
<keyword evidence="12" id="KW-1185">Reference proteome</keyword>
<evidence type="ECO:0000256" key="7">
    <source>
        <dbReference type="ARBA" id="ARBA00070269"/>
    </source>
</evidence>
<dbReference type="FunFam" id="2.20.70.10:FF:000022">
    <property type="entry name" value="Rho GTPase activating protein 39"/>
    <property type="match status" value="1"/>
</dbReference>
<feature type="compositionally biased region" description="Low complexity" evidence="8">
    <location>
        <begin position="791"/>
        <end position="820"/>
    </location>
</feature>
<dbReference type="InterPro" id="IPR000857">
    <property type="entry name" value="MyTH4_dom"/>
</dbReference>
<evidence type="ECO:0000313" key="12">
    <source>
        <dbReference type="Proteomes" id="UP000887566"/>
    </source>
</evidence>
<feature type="region of interest" description="Disordered" evidence="8">
    <location>
        <begin position="404"/>
        <end position="545"/>
    </location>
</feature>
<dbReference type="Pfam" id="PF00397">
    <property type="entry name" value="WW"/>
    <property type="match status" value="1"/>
</dbReference>
<feature type="domain" description="WW" evidence="9">
    <location>
        <begin position="48"/>
        <end position="75"/>
    </location>
</feature>
<dbReference type="GO" id="GO:0007165">
    <property type="term" value="P:signal transduction"/>
    <property type="evidence" value="ECO:0007669"/>
    <property type="project" value="InterPro"/>
</dbReference>
<dbReference type="Proteomes" id="UP000887566">
    <property type="component" value="Unplaced"/>
</dbReference>
<dbReference type="Gene3D" id="1.25.40.530">
    <property type="entry name" value="MyTH4 domain"/>
    <property type="match status" value="1"/>
</dbReference>
<dbReference type="InterPro" id="IPR038185">
    <property type="entry name" value="MyTH4_dom_sf"/>
</dbReference>
<dbReference type="CDD" id="cd04389">
    <property type="entry name" value="RhoGAP_KIAA1688"/>
    <property type="match status" value="1"/>
</dbReference>
<feature type="domain" description="Rho-GAP" evidence="10">
    <location>
        <begin position="1047"/>
        <end position="1234"/>
    </location>
</feature>
<feature type="region of interest" description="Disordered" evidence="8">
    <location>
        <begin position="266"/>
        <end position="385"/>
    </location>
</feature>
<dbReference type="SMART" id="SM00456">
    <property type="entry name" value="WW"/>
    <property type="match status" value="2"/>
</dbReference>
<keyword evidence="5" id="KW-0007">Acetylation</keyword>
<dbReference type="PROSITE" id="PS51016">
    <property type="entry name" value="MYTH4"/>
    <property type="match status" value="1"/>
</dbReference>
<feature type="region of interest" description="Disordered" evidence="8">
    <location>
        <begin position="735"/>
        <end position="829"/>
    </location>
</feature>
<evidence type="ECO:0000256" key="6">
    <source>
        <dbReference type="ARBA" id="ARBA00023242"/>
    </source>
</evidence>
<dbReference type="SUPFAM" id="SSF51045">
    <property type="entry name" value="WW domain"/>
    <property type="match status" value="1"/>
</dbReference>
<feature type="compositionally biased region" description="Polar residues" evidence="8">
    <location>
        <begin position="346"/>
        <end position="359"/>
    </location>
</feature>
<dbReference type="GO" id="GO:0005737">
    <property type="term" value="C:cytoplasm"/>
    <property type="evidence" value="ECO:0007669"/>
    <property type="project" value="TreeGrafter"/>
</dbReference>
<dbReference type="SMART" id="SM00324">
    <property type="entry name" value="RhoGAP"/>
    <property type="match status" value="1"/>
</dbReference>
<keyword evidence="2" id="KW-0343">GTPase activation</keyword>
<dbReference type="Pfam" id="PF00620">
    <property type="entry name" value="RhoGAP"/>
    <property type="match status" value="1"/>
</dbReference>
<dbReference type="InterPro" id="IPR008936">
    <property type="entry name" value="Rho_GTPase_activation_prot"/>
</dbReference>
<dbReference type="WBParaSite" id="PSAMB.scaffold406size52615.g5374.t1">
    <property type="protein sequence ID" value="PSAMB.scaffold406size52615.g5374.t1"/>
    <property type="gene ID" value="PSAMB.scaffold406size52615.g5374"/>
</dbReference>
<dbReference type="PROSITE" id="PS50238">
    <property type="entry name" value="RHOGAP"/>
    <property type="match status" value="1"/>
</dbReference>
<dbReference type="SUPFAM" id="SSF48350">
    <property type="entry name" value="GTPase activation domain, GAP"/>
    <property type="match status" value="1"/>
</dbReference>
<dbReference type="Gene3D" id="2.20.70.10">
    <property type="match status" value="1"/>
</dbReference>
<feature type="domain" description="MyTH4" evidence="11">
    <location>
        <begin position="868"/>
        <end position="1036"/>
    </location>
</feature>
<feature type="compositionally biased region" description="Polar residues" evidence="8">
    <location>
        <begin position="505"/>
        <end position="518"/>
    </location>
</feature>
<feature type="compositionally biased region" description="Polar residues" evidence="8">
    <location>
        <begin position="197"/>
        <end position="207"/>
    </location>
</feature>
<evidence type="ECO:0000256" key="3">
    <source>
        <dbReference type="ARBA" id="ARBA00022553"/>
    </source>
</evidence>
<dbReference type="FunFam" id="1.10.555.10:FF:000011">
    <property type="entry name" value="Rho GTPase-activating protein 39"/>
    <property type="match status" value="1"/>
</dbReference>
<dbReference type="SMART" id="SM00139">
    <property type="entry name" value="MyTH4"/>
    <property type="match status" value="1"/>
</dbReference>
<dbReference type="InterPro" id="IPR001202">
    <property type="entry name" value="WW_dom"/>
</dbReference>
<dbReference type="GO" id="GO:0005856">
    <property type="term" value="C:cytoskeleton"/>
    <property type="evidence" value="ECO:0007669"/>
    <property type="project" value="InterPro"/>
</dbReference>
<protein>
    <recommendedName>
        <fullName evidence="7">Rho GTPase-activating protein 39</fullName>
    </recommendedName>
</protein>
<keyword evidence="6" id="KW-0539">Nucleus</keyword>
<evidence type="ECO:0000256" key="1">
    <source>
        <dbReference type="ARBA" id="ARBA00004123"/>
    </source>
</evidence>
<dbReference type="GO" id="GO:0005634">
    <property type="term" value="C:nucleus"/>
    <property type="evidence" value="ECO:0007669"/>
    <property type="project" value="UniProtKB-SubCell"/>
</dbReference>
<evidence type="ECO:0000256" key="2">
    <source>
        <dbReference type="ARBA" id="ARBA00022468"/>
    </source>
</evidence>
<feature type="compositionally biased region" description="Pro residues" evidence="8">
    <location>
        <begin position="644"/>
        <end position="655"/>
    </location>
</feature>
<feature type="compositionally biased region" description="Low complexity" evidence="8">
    <location>
        <begin position="676"/>
        <end position="696"/>
    </location>
</feature>
<evidence type="ECO:0000256" key="4">
    <source>
        <dbReference type="ARBA" id="ARBA00022737"/>
    </source>
</evidence>
<comment type="subcellular location">
    <subcellularLocation>
        <location evidence="1">Nucleus</location>
    </subcellularLocation>
</comment>